<evidence type="ECO:0000313" key="3">
    <source>
        <dbReference type="Proteomes" id="UP000766486"/>
    </source>
</evidence>
<dbReference type="Proteomes" id="UP000766486">
    <property type="component" value="Unassembled WGS sequence"/>
</dbReference>
<keyword evidence="1" id="KW-0472">Membrane</keyword>
<reference evidence="2 3" key="1">
    <citation type="submission" date="2019-06" db="EMBL/GenBank/DDBJ databases">
        <authorList>
            <person name="Broberg M."/>
        </authorList>
    </citation>
    <scope>NUCLEOTIDE SEQUENCE [LARGE SCALE GENOMIC DNA]</scope>
</reference>
<organism evidence="2 3">
    <name type="scientific">Bionectria ochroleuca</name>
    <name type="common">Gliocladium roseum</name>
    <dbReference type="NCBI Taxonomy" id="29856"/>
    <lineage>
        <taxon>Eukaryota</taxon>
        <taxon>Fungi</taxon>
        <taxon>Dikarya</taxon>
        <taxon>Ascomycota</taxon>
        <taxon>Pezizomycotina</taxon>
        <taxon>Sordariomycetes</taxon>
        <taxon>Hypocreomycetidae</taxon>
        <taxon>Hypocreales</taxon>
        <taxon>Bionectriaceae</taxon>
        <taxon>Clonostachys</taxon>
    </lineage>
</organism>
<proteinExistence type="predicted"/>
<comment type="caution">
    <text evidence="2">The sequence shown here is derived from an EMBL/GenBank/DDBJ whole genome shotgun (WGS) entry which is preliminary data.</text>
</comment>
<evidence type="ECO:0000256" key="1">
    <source>
        <dbReference type="SAM" id="Phobius"/>
    </source>
</evidence>
<evidence type="ECO:0000313" key="2">
    <source>
        <dbReference type="EMBL" id="VUC20718.1"/>
    </source>
</evidence>
<keyword evidence="1" id="KW-0812">Transmembrane</keyword>
<keyword evidence="3" id="KW-1185">Reference proteome</keyword>
<gene>
    <name evidence="2" type="ORF">CLO192961_LOCUS28921</name>
</gene>
<protein>
    <submittedName>
        <fullName evidence="2">Uncharacterized protein</fullName>
    </submittedName>
</protein>
<keyword evidence="1" id="KW-1133">Transmembrane helix</keyword>
<name>A0ABY6TSP1_BIOOC</name>
<dbReference type="PROSITE" id="PS51257">
    <property type="entry name" value="PROKAR_LIPOPROTEIN"/>
    <property type="match status" value="1"/>
</dbReference>
<sequence length="224" mass="23591">MSCYWRLFAQVNAIHAIIVLFVACLGIVIIIVVIVFIRHDARSVDLFRPVWMSADVESSRQRLDAVQPPRLAVVDRVGGNEVGQQPLALAAHLVPLHLLRAGPGALDDRRAVLVDELLVGGRDDVLAVRGDDDAVVALAEVQVAHHAQPHELLPGASLRVAVAEVPAGGLECRAGGGSLVVLLAGLARGAAAVEFALALAMEVFLVSNHGEVNLVCIEMGALGL</sequence>
<feature type="transmembrane region" description="Helical" evidence="1">
    <location>
        <begin position="14"/>
        <end position="37"/>
    </location>
</feature>
<dbReference type="EMBL" id="CABFNS010000226">
    <property type="protein sequence ID" value="VUC20718.1"/>
    <property type="molecule type" value="Genomic_DNA"/>
</dbReference>
<accession>A0ABY6TSP1</accession>